<reference evidence="1 2" key="1">
    <citation type="submission" date="2014-12" db="EMBL/GenBank/DDBJ databases">
        <title>Denitrispirillum autotrophicum gen. nov., sp. nov., Denitrifying, Facultatively Autotrophic Bacteria Isolated from Rice Paddy Soil.</title>
        <authorList>
            <person name="Ishii S."/>
            <person name="Ashida N."/>
            <person name="Ohno H."/>
            <person name="Otsuka S."/>
            <person name="Yokota A."/>
            <person name="Senoo K."/>
        </authorList>
    </citation>
    <scope>NUCLEOTIDE SEQUENCE [LARGE SCALE GENOMIC DNA]</scope>
    <source>
        <strain evidence="1 2">TSA66</strain>
    </source>
</reference>
<organism evidence="1 2">
    <name type="scientific">Noviherbaspirillum autotrophicum</name>
    <dbReference type="NCBI Taxonomy" id="709839"/>
    <lineage>
        <taxon>Bacteria</taxon>
        <taxon>Pseudomonadati</taxon>
        <taxon>Pseudomonadota</taxon>
        <taxon>Betaproteobacteria</taxon>
        <taxon>Burkholderiales</taxon>
        <taxon>Oxalobacteraceae</taxon>
        <taxon>Noviherbaspirillum</taxon>
    </lineage>
</organism>
<evidence type="ECO:0000313" key="1">
    <source>
        <dbReference type="EMBL" id="KIF80643.1"/>
    </source>
</evidence>
<dbReference type="EMBL" id="JWJG01000028">
    <property type="protein sequence ID" value="KIF80643.1"/>
    <property type="molecule type" value="Genomic_DNA"/>
</dbReference>
<name>A0A0C1Y0R7_9BURK</name>
<protein>
    <recommendedName>
        <fullName evidence="3">Hemerythrin-like domain-containing protein</fullName>
    </recommendedName>
</protein>
<dbReference type="Gene3D" id="1.20.120.520">
    <property type="entry name" value="nmb1532 protein domain like"/>
    <property type="match status" value="1"/>
</dbReference>
<accession>A0A0C1Y0R7</accession>
<comment type="caution">
    <text evidence="1">The sequence shown here is derived from an EMBL/GenBank/DDBJ whole genome shotgun (WGS) entry which is preliminary data.</text>
</comment>
<dbReference type="Proteomes" id="UP000031572">
    <property type="component" value="Unassembled WGS sequence"/>
</dbReference>
<evidence type="ECO:0000313" key="2">
    <source>
        <dbReference type="Proteomes" id="UP000031572"/>
    </source>
</evidence>
<dbReference type="AlphaFoldDB" id="A0A0C1Y0R7"/>
<gene>
    <name evidence="1" type="ORF">TSA66_07215</name>
</gene>
<keyword evidence="2" id="KW-1185">Reference proteome</keyword>
<sequence length="160" mass="18310">MWYGFQNIDFSFLESALAKLGEFDEYCRKRKLEMYVIPVVRNAKREADALLAELDALSDSARSILHTACERLSALVEGKSDQLHGICLAMESYCDRLHTRLTREEDELFPMLRRLLSVEEWFGIAAQFLSDDADTDGRKRYPLPQFRLPASAPRSTLTAS</sequence>
<proteinExistence type="predicted"/>
<evidence type="ECO:0008006" key="3">
    <source>
        <dbReference type="Google" id="ProtNLM"/>
    </source>
</evidence>